<comment type="caution">
    <text evidence="2">The sequence shown here is derived from an EMBL/GenBank/DDBJ whole genome shotgun (WGS) entry which is preliminary data.</text>
</comment>
<dbReference type="InterPro" id="IPR020843">
    <property type="entry name" value="ER"/>
</dbReference>
<dbReference type="InterPro" id="IPR036291">
    <property type="entry name" value="NAD(P)-bd_dom_sf"/>
</dbReference>
<evidence type="ECO:0000313" key="3">
    <source>
        <dbReference type="Proteomes" id="UP001148313"/>
    </source>
</evidence>
<dbReference type="PANTHER" id="PTHR43677">
    <property type="entry name" value="SHORT-CHAIN DEHYDROGENASE/REDUCTASE"/>
    <property type="match status" value="1"/>
</dbReference>
<name>A0ABT4VGH2_9HYPH</name>
<dbReference type="SUPFAM" id="SSF51735">
    <property type="entry name" value="NAD(P)-binding Rossmann-fold domains"/>
    <property type="match status" value="1"/>
</dbReference>
<dbReference type="EMBL" id="JAPJZH010000001">
    <property type="protein sequence ID" value="MDA4843805.1"/>
    <property type="molecule type" value="Genomic_DNA"/>
</dbReference>
<dbReference type="InterPro" id="IPR051397">
    <property type="entry name" value="Zn-ADH-like_protein"/>
</dbReference>
<organism evidence="2 3">
    <name type="scientific">Hoeflea poritis</name>
    <dbReference type="NCBI Taxonomy" id="2993659"/>
    <lineage>
        <taxon>Bacteria</taxon>
        <taxon>Pseudomonadati</taxon>
        <taxon>Pseudomonadota</taxon>
        <taxon>Alphaproteobacteria</taxon>
        <taxon>Hyphomicrobiales</taxon>
        <taxon>Rhizobiaceae</taxon>
        <taxon>Hoeflea</taxon>
    </lineage>
</organism>
<dbReference type="SMART" id="SM00829">
    <property type="entry name" value="PKS_ER"/>
    <property type="match status" value="1"/>
</dbReference>
<feature type="domain" description="Enoyl reductase (ER)" evidence="1">
    <location>
        <begin position="10"/>
        <end position="320"/>
    </location>
</feature>
<dbReference type="Gene3D" id="3.90.180.10">
    <property type="entry name" value="Medium-chain alcohol dehydrogenases, catalytic domain"/>
    <property type="match status" value="1"/>
</dbReference>
<evidence type="ECO:0000259" key="1">
    <source>
        <dbReference type="SMART" id="SM00829"/>
    </source>
</evidence>
<sequence>MKAIVCEEFGPLDKLVYREIDDPRVKDHTVLIRPEAIGVNYPDGLLAQGLYQVKPPTPFVPGMEVAGTIEAVGNAVEKFKPGDRVAALGQLGGYAELAAVPQAAVFPLPDAIDTADACALLCAYGTSHHALKQRAQLQPGETVAVLGAAGSTGIAAIQIAKAMGAKVIAVASSPEKQAIVRQNGADEVTGYDNLKDELKKLSGGKGVDVLFDPVGGDAFDAACRAMARKGRLLVVGFASGRIPELPVNLTLVKEYSLVGVFWGSFTQHEPEVYADNMKELVGWYLEGKVKPLIEGRYPLADAPAVLERVLARGATGKLVLVPEGA</sequence>
<dbReference type="PANTHER" id="PTHR43677:SF4">
    <property type="entry name" value="QUINONE OXIDOREDUCTASE-LIKE PROTEIN 2"/>
    <property type="match status" value="1"/>
</dbReference>
<dbReference type="Gene3D" id="3.40.50.720">
    <property type="entry name" value="NAD(P)-binding Rossmann-like Domain"/>
    <property type="match status" value="1"/>
</dbReference>
<dbReference type="InterPro" id="IPR013149">
    <property type="entry name" value="ADH-like_C"/>
</dbReference>
<gene>
    <name evidence="2" type="ORF">OOZ53_00495</name>
</gene>
<accession>A0ABT4VGH2</accession>
<dbReference type="Pfam" id="PF00107">
    <property type="entry name" value="ADH_zinc_N"/>
    <property type="match status" value="1"/>
</dbReference>
<dbReference type="Pfam" id="PF08240">
    <property type="entry name" value="ADH_N"/>
    <property type="match status" value="1"/>
</dbReference>
<dbReference type="RefSeq" id="WP_271087316.1">
    <property type="nucleotide sequence ID" value="NZ_JAPJZH010000001.1"/>
</dbReference>
<reference evidence="2" key="1">
    <citation type="submission" date="2022-11" db="EMBL/GenBank/DDBJ databases">
        <title>Hoeflea poritis sp. nov., isolated from scleractinian coral Porites lutea.</title>
        <authorList>
            <person name="Zhang G."/>
            <person name="Wei Q."/>
            <person name="Cai L."/>
        </authorList>
    </citation>
    <scope>NUCLEOTIDE SEQUENCE</scope>
    <source>
        <strain evidence="2">E7-10</strain>
    </source>
</reference>
<evidence type="ECO:0000313" key="2">
    <source>
        <dbReference type="EMBL" id="MDA4843805.1"/>
    </source>
</evidence>
<dbReference type="CDD" id="cd08241">
    <property type="entry name" value="QOR1"/>
    <property type="match status" value="1"/>
</dbReference>
<dbReference type="InterPro" id="IPR011032">
    <property type="entry name" value="GroES-like_sf"/>
</dbReference>
<keyword evidence="3" id="KW-1185">Reference proteome</keyword>
<dbReference type="SUPFAM" id="SSF50129">
    <property type="entry name" value="GroES-like"/>
    <property type="match status" value="1"/>
</dbReference>
<dbReference type="InterPro" id="IPR013154">
    <property type="entry name" value="ADH-like_N"/>
</dbReference>
<protein>
    <submittedName>
        <fullName evidence="2">NADPH:quinone oxidoreductase family protein</fullName>
    </submittedName>
</protein>
<proteinExistence type="predicted"/>
<dbReference type="Proteomes" id="UP001148313">
    <property type="component" value="Unassembled WGS sequence"/>
</dbReference>